<dbReference type="InterPro" id="IPR038332">
    <property type="entry name" value="PPE_sf"/>
</dbReference>
<evidence type="ECO:0000313" key="2">
    <source>
        <dbReference type="Proteomes" id="UP000660339"/>
    </source>
</evidence>
<dbReference type="RefSeq" id="WP_166380909.1">
    <property type="nucleotide sequence ID" value="NZ_BAAATT010000030.1"/>
</dbReference>
<name>A0A8J3LQY5_9ACTN</name>
<protein>
    <recommendedName>
        <fullName evidence="3">WXG100 family type VII secretion target</fullName>
    </recommendedName>
</protein>
<comment type="caution">
    <text evidence="1">The sequence shown here is derived from an EMBL/GenBank/DDBJ whole genome shotgun (WGS) entry which is preliminary data.</text>
</comment>
<proteinExistence type="predicted"/>
<gene>
    <name evidence="1" type="ORF">Cme02nite_55520</name>
</gene>
<keyword evidence="2" id="KW-1185">Reference proteome</keyword>
<accession>A0A8J3LQY5</accession>
<dbReference type="AlphaFoldDB" id="A0A8J3LQY5"/>
<evidence type="ECO:0000313" key="1">
    <source>
        <dbReference type="EMBL" id="GIG17220.1"/>
    </source>
</evidence>
<organism evidence="1 2">
    <name type="scientific">Catellatospora methionotrophica</name>
    <dbReference type="NCBI Taxonomy" id="121620"/>
    <lineage>
        <taxon>Bacteria</taxon>
        <taxon>Bacillati</taxon>
        <taxon>Actinomycetota</taxon>
        <taxon>Actinomycetes</taxon>
        <taxon>Micromonosporales</taxon>
        <taxon>Micromonosporaceae</taxon>
        <taxon>Catellatospora</taxon>
    </lineage>
</organism>
<dbReference type="Proteomes" id="UP000660339">
    <property type="component" value="Unassembled WGS sequence"/>
</dbReference>
<dbReference type="Gene3D" id="1.20.1260.20">
    <property type="entry name" value="PPE superfamily"/>
    <property type="match status" value="1"/>
</dbReference>
<reference evidence="1" key="1">
    <citation type="submission" date="2021-01" db="EMBL/GenBank/DDBJ databases">
        <title>Whole genome shotgun sequence of Catellatospora methionotrophica NBRC 14553.</title>
        <authorList>
            <person name="Komaki H."/>
            <person name="Tamura T."/>
        </authorList>
    </citation>
    <scope>NUCLEOTIDE SEQUENCE</scope>
    <source>
        <strain evidence="1">NBRC 14553</strain>
    </source>
</reference>
<sequence length="420" mass="45477">MPDPALPLVAPRVDTTTWYSGLGIVETLDLLIGGVRSGSWVDGTLGGVGTVAEGAVWVLDPVGALVTAGFGWVVEHVEPLSNVLDWLAGDPDQVAANAQTWRNVAVEHDDIADLYLRGVRYDIPDWRGPAAVAYRTQAADTFELAMGLAKASEAMSVVVEMTGSLVSLVRTLVRDLIGELVSIIIARIPLWTAETLGTFGLATPYVEAQVAALVAKWGARIMRLIKALTSSLRNLSPALRKLDEIVETMARLMARRSGTPSSHLDGDAGFDILQSGGIVRRPRDAGDWDARWASEMYDEIRSADDVADVAATAAEHGFTPDDVIQIKNHLFHEEHLLDYFPPGEMARFDPNPRIAEAWQRLANGTPHPADLDLLRHELYESQHMARTGDPSYMKAHNATIEAGHPWNEGAAAADGLGFQG</sequence>
<evidence type="ECO:0008006" key="3">
    <source>
        <dbReference type="Google" id="ProtNLM"/>
    </source>
</evidence>
<dbReference type="EMBL" id="BONJ01000030">
    <property type="protein sequence ID" value="GIG17220.1"/>
    <property type="molecule type" value="Genomic_DNA"/>
</dbReference>